<keyword evidence="2 3" id="KW-0040">ANK repeat</keyword>
<gene>
    <name evidence="4" type="ORF">LTR69_006602</name>
</gene>
<feature type="repeat" description="ANK" evidence="3">
    <location>
        <begin position="549"/>
        <end position="581"/>
    </location>
</feature>
<feature type="repeat" description="ANK" evidence="3">
    <location>
        <begin position="476"/>
        <end position="508"/>
    </location>
</feature>
<evidence type="ECO:0000256" key="1">
    <source>
        <dbReference type="ARBA" id="ARBA00022737"/>
    </source>
</evidence>
<dbReference type="SMART" id="SM00248">
    <property type="entry name" value="ANK"/>
    <property type="match status" value="12"/>
</dbReference>
<comment type="caution">
    <text evidence="4">The sequence shown here is derived from an EMBL/GenBank/DDBJ whole genome shotgun (WGS) entry which is preliminary data.</text>
</comment>
<organism evidence="4 5">
    <name type="scientific">Exophiala sideris</name>
    <dbReference type="NCBI Taxonomy" id="1016849"/>
    <lineage>
        <taxon>Eukaryota</taxon>
        <taxon>Fungi</taxon>
        <taxon>Dikarya</taxon>
        <taxon>Ascomycota</taxon>
        <taxon>Pezizomycotina</taxon>
        <taxon>Eurotiomycetes</taxon>
        <taxon>Chaetothyriomycetidae</taxon>
        <taxon>Chaetothyriales</taxon>
        <taxon>Herpotrichiellaceae</taxon>
        <taxon>Exophiala</taxon>
    </lineage>
</organism>
<evidence type="ECO:0000256" key="2">
    <source>
        <dbReference type="ARBA" id="ARBA00023043"/>
    </source>
</evidence>
<protein>
    <submittedName>
        <fullName evidence="4">Uncharacterized protein</fullName>
    </submittedName>
</protein>
<keyword evidence="1" id="KW-0677">Repeat</keyword>
<dbReference type="PANTHER" id="PTHR24198:SF165">
    <property type="entry name" value="ANKYRIN REPEAT-CONTAINING PROTEIN-RELATED"/>
    <property type="match status" value="1"/>
</dbReference>
<dbReference type="PANTHER" id="PTHR24198">
    <property type="entry name" value="ANKYRIN REPEAT AND PROTEIN KINASE DOMAIN-CONTAINING PROTEIN"/>
    <property type="match status" value="1"/>
</dbReference>
<evidence type="ECO:0000256" key="3">
    <source>
        <dbReference type="PROSITE-ProRule" id="PRU00023"/>
    </source>
</evidence>
<evidence type="ECO:0000313" key="4">
    <source>
        <dbReference type="EMBL" id="KAK5059312.1"/>
    </source>
</evidence>
<name>A0ABR0JB18_9EURO</name>
<dbReference type="Gene3D" id="1.25.40.20">
    <property type="entry name" value="Ankyrin repeat-containing domain"/>
    <property type="match status" value="3"/>
</dbReference>
<keyword evidence="5" id="KW-1185">Reference proteome</keyword>
<feature type="repeat" description="ANK" evidence="3">
    <location>
        <begin position="213"/>
        <end position="245"/>
    </location>
</feature>
<dbReference type="SUPFAM" id="SSF48403">
    <property type="entry name" value="Ankyrin repeat"/>
    <property type="match status" value="2"/>
</dbReference>
<feature type="repeat" description="ANK" evidence="3">
    <location>
        <begin position="246"/>
        <end position="278"/>
    </location>
</feature>
<feature type="repeat" description="ANK" evidence="3">
    <location>
        <begin position="443"/>
        <end position="475"/>
    </location>
</feature>
<dbReference type="EMBL" id="JAVRRF010000013">
    <property type="protein sequence ID" value="KAK5059312.1"/>
    <property type="molecule type" value="Genomic_DNA"/>
</dbReference>
<accession>A0ABR0JB18</accession>
<dbReference type="InterPro" id="IPR002110">
    <property type="entry name" value="Ankyrin_rpt"/>
</dbReference>
<reference evidence="4 5" key="1">
    <citation type="submission" date="2023-08" db="EMBL/GenBank/DDBJ databases">
        <title>Black Yeasts Isolated from many extreme environments.</title>
        <authorList>
            <person name="Coleine C."/>
            <person name="Stajich J.E."/>
            <person name="Selbmann L."/>
        </authorList>
    </citation>
    <scope>NUCLEOTIDE SEQUENCE [LARGE SCALE GENOMIC DNA]</scope>
    <source>
        <strain evidence="4 5">CCFEE 6328</strain>
    </source>
</reference>
<feature type="repeat" description="ANK" evidence="3">
    <location>
        <begin position="279"/>
        <end position="310"/>
    </location>
</feature>
<dbReference type="Pfam" id="PF12796">
    <property type="entry name" value="Ank_2"/>
    <property type="match status" value="3"/>
</dbReference>
<dbReference type="Pfam" id="PF13637">
    <property type="entry name" value="Ank_4"/>
    <property type="match status" value="1"/>
</dbReference>
<dbReference type="PROSITE" id="PS50088">
    <property type="entry name" value="ANK_REPEAT"/>
    <property type="match status" value="9"/>
</dbReference>
<dbReference type="Proteomes" id="UP001345691">
    <property type="component" value="Unassembled WGS sequence"/>
</dbReference>
<feature type="repeat" description="ANK" evidence="3">
    <location>
        <begin position="311"/>
        <end position="348"/>
    </location>
</feature>
<dbReference type="PROSITE" id="PS50297">
    <property type="entry name" value="ANK_REP_REGION"/>
    <property type="match status" value="8"/>
</dbReference>
<proteinExistence type="predicted"/>
<evidence type="ECO:0000313" key="5">
    <source>
        <dbReference type="Proteomes" id="UP001345691"/>
    </source>
</evidence>
<feature type="repeat" description="ANK" evidence="3">
    <location>
        <begin position="582"/>
        <end position="614"/>
    </location>
</feature>
<sequence length="634" mass="68791">MPDISAVLASCKGLVTMDGPDGPVRLMHSTTKKYFESHGNIYIKPEAYVANMCLTYVLFNDFQDGPCDTVAALLERQKRYPLYSYVASYWWSHAYETGADYDETSRDLVLKFLERRPNLESAMQADQLRWQMEFEEESQSSGRGHGYCNTLYTAAEFQFAGIVEYLLARGHPTDYIDGTGRTALWHAASVGSTEIAELFLGRNPGLASQADQNGVTPLHAASDSDVEDMVLLLLKAGVEVDARDSLGRTPLLRAAENGFDESASLLIQFGADIHAKDNRGKTSLHLAIPNGEPLIKLLLDNGADADPKDNNGATPLNLALSHDWYEPRLESLVRLLLEYGVDDTAVSNAAGLSKPVAKQIPRMSHDCGADIETEGYPGMTLLTSAAQQGKVSLSKHLLGNHSQPLTIFGKERATLVPAEEQQDHNIVRLLVARGVHPDSRDSLGKAPLAVTAARGDLHLAQFLLESGAVVDAGDNEGRSPIFHAAIVGCADMVRFLIEKGSSVDSRDKEGMTPLIYAAAEHPEYWFTSRSEVVEVLLENGAELGARDGTGRTALFHALASGKDDIASRLVAEGASVESTDINGLTPLQRASQIGDFYALKALLDKGAALGVTDVKKRLALLQEIRKWPSCESAQ</sequence>
<dbReference type="PRINTS" id="PR01415">
    <property type="entry name" value="ANKYRIN"/>
</dbReference>
<dbReference type="InterPro" id="IPR036770">
    <property type="entry name" value="Ankyrin_rpt-contain_sf"/>
</dbReference>
<feature type="repeat" description="ANK" evidence="3">
    <location>
        <begin position="509"/>
        <end position="548"/>
    </location>
</feature>